<name>A0A2D2CZ86_METT3</name>
<reference evidence="4" key="1">
    <citation type="submission" date="2017-10" db="EMBL/GenBank/DDBJ databases">
        <title>Completed PacBio SMRT sequence of Methylosinus trichosporium OB3b reveals presence of a third large plasmid.</title>
        <authorList>
            <person name="Charles T.C."/>
            <person name="Lynch M.D.J."/>
            <person name="Heil J.R."/>
            <person name="Cheng J."/>
        </authorList>
    </citation>
    <scope>NUCLEOTIDE SEQUENCE [LARGE SCALE GENOMIC DNA]</scope>
    <source>
        <strain evidence="4">OB3b</strain>
    </source>
</reference>
<proteinExistence type="predicted"/>
<evidence type="ECO:0000259" key="1">
    <source>
        <dbReference type="Pfam" id="PF01593"/>
    </source>
</evidence>
<dbReference type="GO" id="GO:0016491">
    <property type="term" value="F:oxidoreductase activity"/>
    <property type="evidence" value="ECO:0007669"/>
    <property type="project" value="InterPro"/>
</dbReference>
<dbReference type="PRINTS" id="PR00419">
    <property type="entry name" value="ADXRDTASE"/>
</dbReference>
<dbReference type="Gene3D" id="3.50.50.60">
    <property type="entry name" value="FAD/NAD(P)-binding domain"/>
    <property type="match status" value="1"/>
</dbReference>
<organism evidence="3 4">
    <name type="scientific">Methylosinus trichosporium (strain ATCC 35070 / NCIMB 11131 / UNIQEM 75 / OB3b)</name>
    <dbReference type="NCBI Taxonomy" id="595536"/>
    <lineage>
        <taxon>Bacteria</taxon>
        <taxon>Pseudomonadati</taxon>
        <taxon>Pseudomonadota</taxon>
        <taxon>Alphaproteobacteria</taxon>
        <taxon>Hyphomicrobiales</taxon>
        <taxon>Methylocystaceae</taxon>
        <taxon>Methylosinus</taxon>
    </lineage>
</organism>
<evidence type="ECO:0000313" key="4">
    <source>
        <dbReference type="Proteomes" id="UP000230709"/>
    </source>
</evidence>
<sequence>MNVQFDPKSAATPSSHKKRVAIVGGGPGGLFTARHLADKAGDACEIVIFEASERPGGKIVTREFPGVGPYEAGVAEIYDYSSRGPDPLRQLIVDELGLGIKHISGGPCVIDRKIILSPDDLAQNFSERTRDEVVAFRTRCAEMLGPDAFYHSVAEVDNAHPWSQISAEALLTREISDETARRYVRAMAHSDVSAPPHQTNGLTFLKNALMDVDGYMDIYSVIGGNEQIVERLVDDLDAELRLNSIVRSVQPLGDGTYALEVDCNGFVETQIFDYVALALPLTALSMIHWRSTLLQETIDRHIAYFDRPGHYLRATLLFERPFWREHIPADWFMLDAFDGCCVYDESARHDFGQLGALAFLIAGNAALSLANVADERIERLCLDALPPQLSQAHDLLLDRRVHRWMASVNALPGGLRTRRRAVNHRPEPRKLPGILMVGDYMFDATLNGVLDSADAATDIILTDILWSRRAPLVESGSTAGAATEATLERFFPADAVADMLRIAFGVEKGASILHIGSASGRMVAALRALGFDAHGLEPDSALHAETAPGLERYNRLGDPTDLPFQDGAFEVLVETGLDRLEPQQGARAIAEFSRVCRRGVLLGAVTTDLPIDLIERHDLLHGVRTLASRWDWSEKLYAAGFSHELMDHRLDEVWKRAVEAGAGAGHWYEDAESVLYCFYQRGEALAGAAASDASPEIPMERIALAAPGAA</sequence>
<dbReference type="InterPro" id="IPR036188">
    <property type="entry name" value="FAD/NAD-bd_sf"/>
</dbReference>
<dbReference type="PANTHER" id="PTHR42923:SF3">
    <property type="entry name" value="PROTOPORPHYRINOGEN OXIDASE"/>
    <property type="match status" value="1"/>
</dbReference>
<evidence type="ECO:0000259" key="2">
    <source>
        <dbReference type="Pfam" id="PF08241"/>
    </source>
</evidence>
<dbReference type="Gene3D" id="3.40.50.150">
    <property type="entry name" value="Vaccinia Virus protein VP39"/>
    <property type="match status" value="1"/>
</dbReference>
<dbReference type="Pfam" id="PF01593">
    <property type="entry name" value="Amino_oxidase"/>
    <property type="match status" value="1"/>
</dbReference>
<dbReference type="InterPro" id="IPR050464">
    <property type="entry name" value="Zeta_carotene_desat/Oxidored"/>
</dbReference>
<dbReference type="InterPro" id="IPR029063">
    <property type="entry name" value="SAM-dependent_MTases_sf"/>
</dbReference>
<dbReference type="SUPFAM" id="SSF54373">
    <property type="entry name" value="FAD-linked reductases, C-terminal domain"/>
    <property type="match status" value="1"/>
</dbReference>
<dbReference type="PANTHER" id="PTHR42923">
    <property type="entry name" value="PROTOPORPHYRINOGEN OXIDASE"/>
    <property type="match status" value="1"/>
</dbReference>
<dbReference type="GO" id="GO:0008757">
    <property type="term" value="F:S-adenosylmethionine-dependent methyltransferase activity"/>
    <property type="evidence" value="ECO:0007669"/>
    <property type="project" value="InterPro"/>
</dbReference>
<dbReference type="SUPFAM" id="SSF53335">
    <property type="entry name" value="S-adenosyl-L-methionine-dependent methyltransferases"/>
    <property type="match status" value="1"/>
</dbReference>
<dbReference type="SUPFAM" id="SSF51905">
    <property type="entry name" value="FAD/NAD(P)-binding domain"/>
    <property type="match status" value="1"/>
</dbReference>
<dbReference type="KEGG" id="mtw:CQW49_09200"/>
<dbReference type="RefSeq" id="WP_004448126.1">
    <property type="nucleotide sequence ID" value="NZ_ADVE02000001.1"/>
</dbReference>
<feature type="domain" description="Methyltransferase type 11" evidence="2">
    <location>
        <begin position="513"/>
        <end position="600"/>
    </location>
</feature>
<accession>A0A2D2CZ86</accession>
<keyword evidence="4" id="KW-1185">Reference proteome</keyword>
<gene>
    <name evidence="3" type="ORF">CQW49_09200</name>
</gene>
<protein>
    <submittedName>
        <fullName evidence="3">Amine oxidase</fullName>
    </submittedName>
</protein>
<evidence type="ECO:0000313" key="3">
    <source>
        <dbReference type="EMBL" id="ATQ68046.1"/>
    </source>
</evidence>
<dbReference type="InterPro" id="IPR002937">
    <property type="entry name" value="Amino_oxidase"/>
</dbReference>
<dbReference type="AlphaFoldDB" id="A0A2D2CZ86"/>
<feature type="domain" description="Amine oxidase" evidence="1">
    <location>
        <begin position="28"/>
        <end position="460"/>
    </location>
</feature>
<dbReference type="Pfam" id="PF08241">
    <property type="entry name" value="Methyltransf_11"/>
    <property type="match status" value="1"/>
</dbReference>
<dbReference type="InterPro" id="IPR013216">
    <property type="entry name" value="Methyltransf_11"/>
</dbReference>
<dbReference type="EMBL" id="CP023737">
    <property type="protein sequence ID" value="ATQ68046.1"/>
    <property type="molecule type" value="Genomic_DNA"/>
</dbReference>
<dbReference type="STRING" id="595536.GCA_000178815_03314"/>
<dbReference type="Proteomes" id="UP000230709">
    <property type="component" value="Chromosome"/>
</dbReference>